<dbReference type="EMBL" id="JACDUR010000007">
    <property type="protein sequence ID" value="MBA2895794.1"/>
    <property type="molecule type" value="Genomic_DNA"/>
</dbReference>
<proteinExistence type="predicted"/>
<comment type="caution">
    <text evidence="7">The sequence shown here is derived from an EMBL/GenBank/DDBJ whole genome shotgun (WGS) entry which is preliminary data.</text>
</comment>
<dbReference type="GO" id="GO:0022857">
    <property type="term" value="F:transmembrane transporter activity"/>
    <property type="evidence" value="ECO:0007669"/>
    <property type="project" value="InterPro"/>
</dbReference>
<dbReference type="GO" id="GO:0005886">
    <property type="term" value="C:plasma membrane"/>
    <property type="evidence" value="ECO:0007669"/>
    <property type="project" value="UniProtKB-SubCell"/>
</dbReference>
<evidence type="ECO:0000256" key="6">
    <source>
        <dbReference type="SAM" id="Phobius"/>
    </source>
</evidence>
<dbReference type="AlphaFoldDB" id="A0A7W0HU53"/>
<dbReference type="CDD" id="cd06173">
    <property type="entry name" value="MFS_MefA_like"/>
    <property type="match status" value="1"/>
</dbReference>
<evidence type="ECO:0000256" key="5">
    <source>
        <dbReference type="ARBA" id="ARBA00023136"/>
    </source>
</evidence>
<sequence length="395" mass="40952">MTTFADVLRVTEFRALWVSGLISRLGDQLARVALAVLAYELTRSATITTLTYALTFIPNLIGGPLLGHLADRFPRRRLMIACDLARALLVGLMAVPAVPFPVLCVMLFFTTLIDAPERAARIATTPDVLDEERYQTGVTLLGLTQQVTVLVGLGFGGLIATALPTRVALLANAVSFLVAALIVAVGTKDRPAASTGRVVAPGELLAGVRIVMGDTRLRTLLGMAMLALFYIAPEGLAVPYNDQLGGGGPQLALLLCAIPAGSVVGMYLVNKLRVGVDALAPLAAASSVPLILCALQPGVVASVVIWFVVGALASYQVLANGEYVRVAPKERRGQVIGVAQSALVASQGLGVLFSGPLADAFGPAAAIGVYGVAGTVIAVPLALAWRRARMGSVGP</sequence>
<protein>
    <submittedName>
        <fullName evidence="7">MFS family permease</fullName>
    </submittedName>
</protein>
<feature type="transmembrane region" description="Helical" evidence="6">
    <location>
        <begin position="364"/>
        <end position="385"/>
    </location>
</feature>
<feature type="transmembrane region" description="Helical" evidence="6">
    <location>
        <begin position="289"/>
        <end position="315"/>
    </location>
</feature>
<evidence type="ECO:0000313" key="8">
    <source>
        <dbReference type="Proteomes" id="UP000530928"/>
    </source>
</evidence>
<evidence type="ECO:0000313" key="7">
    <source>
        <dbReference type="EMBL" id="MBA2895794.1"/>
    </source>
</evidence>
<feature type="transmembrane region" description="Helical" evidence="6">
    <location>
        <begin position="45"/>
        <end position="66"/>
    </location>
</feature>
<evidence type="ECO:0000256" key="4">
    <source>
        <dbReference type="ARBA" id="ARBA00022989"/>
    </source>
</evidence>
<dbReference type="InterPro" id="IPR022324">
    <property type="entry name" value="Bacilysin_exporter_BacE_put"/>
</dbReference>
<keyword evidence="3 6" id="KW-0812">Transmembrane</keyword>
<reference evidence="7 8" key="1">
    <citation type="submission" date="2020-07" db="EMBL/GenBank/DDBJ databases">
        <title>Genomic Encyclopedia of Type Strains, Phase IV (KMG-IV): sequencing the most valuable type-strain genomes for metagenomic binning, comparative biology and taxonomic classification.</title>
        <authorList>
            <person name="Goeker M."/>
        </authorList>
    </citation>
    <scope>NUCLEOTIDE SEQUENCE [LARGE SCALE GENOMIC DNA]</scope>
    <source>
        <strain evidence="7 8">DSM 45533</strain>
    </source>
</reference>
<keyword evidence="8" id="KW-1185">Reference proteome</keyword>
<dbReference type="Gene3D" id="1.20.1250.20">
    <property type="entry name" value="MFS general substrate transporter like domains"/>
    <property type="match status" value="1"/>
</dbReference>
<dbReference type="SUPFAM" id="SSF103473">
    <property type="entry name" value="MFS general substrate transporter"/>
    <property type="match status" value="1"/>
</dbReference>
<feature type="transmembrane region" description="Helical" evidence="6">
    <location>
        <begin position="138"/>
        <end position="160"/>
    </location>
</feature>
<dbReference type="PANTHER" id="PTHR23513:SF11">
    <property type="entry name" value="STAPHYLOFERRIN A TRANSPORTER"/>
    <property type="match status" value="1"/>
</dbReference>
<feature type="transmembrane region" description="Helical" evidence="6">
    <location>
        <begin position="251"/>
        <end position="269"/>
    </location>
</feature>
<feature type="transmembrane region" description="Helical" evidence="6">
    <location>
        <begin position="167"/>
        <end position="187"/>
    </location>
</feature>
<dbReference type="InterPro" id="IPR011701">
    <property type="entry name" value="MFS"/>
</dbReference>
<name>A0A7W0HU53_9ACTN</name>
<organism evidence="7 8">
    <name type="scientific">Nonomuraea soli</name>
    <dbReference type="NCBI Taxonomy" id="1032476"/>
    <lineage>
        <taxon>Bacteria</taxon>
        <taxon>Bacillati</taxon>
        <taxon>Actinomycetota</taxon>
        <taxon>Actinomycetes</taxon>
        <taxon>Streptosporangiales</taxon>
        <taxon>Streptosporangiaceae</taxon>
        <taxon>Nonomuraea</taxon>
    </lineage>
</organism>
<keyword evidence="2" id="KW-1003">Cell membrane</keyword>
<dbReference type="Proteomes" id="UP000530928">
    <property type="component" value="Unassembled WGS sequence"/>
</dbReference>
<feature type="transmembrane region" description="Helical" evidence="6">
    <location>
        <begin position="87"/>
        <end position="109"/>
    </location>
</feature>
<keyword evidence="4 6" id="KW-1133">Transmembrane helix</keyword>
<dbReference type="PRINTS" id="PR01988">
    <property type="entry name" value="EXPORTERBACE"/>
</dbReference>
<evidence type="ECO:0000256" key="3">
    <source>
        <dbReference type="ARBA" id="ARBA00022692"/>
    </source>
</evidence>
<evidence type="ECO:0000256" key="2">
    <source>
        <dbReference type="ARBA" id="ARBA00022475"/>
    </source>
</evidence>
<dbReference type="InterPro" id="IPR036259">
    <property type="entry name" value="MFS_trans_sf"/>
</dbReference>
<dbReference type="PANTHER" id="PTHR23513">
    <property type="entry name" value="INTEGRAL MEMBRANE EFFLUX PROTEIN-RELATED"/>
    <property type="match status" value="1"/>
</dbReference>
<accession>A0A7W0HU53</accession>
<dbReference type="Pfam" id="PF07690">
    <property type="entry name" value="MFS_1"/>
    <property type="match status" value="1"/>
</dbReference>
<feature type="transmembrane region" description="Helical" evidence="6">
    <location>
        <begin position="335"/>
        <end position="358"/>
    </location>
</feature>
<gene>
    <name evidence="7" type="ORF">HNR30_007180</name>
</gene>
<keyword evidence="5 6" id="KW-0472">Membrane</keyword>
<comment type="subcellular location">
    <subcellularLocation>
        <location evidence="1">Cell membrane</location>
        <topology evidence="1">Multi-pass membrane protein</topology>
    </subcellularLocation>
</comment>
<dbReference type="RefSeq" id="WP_181614489.1">
    <property type="nucleotide sequence ID" value="NZ_BAABAM010000011.1"/>
</dbReference>
<evidence type="ECO:0000256" key="1">
    <source>
        <dbReference type="ARBA" id="ARBA00004651"/>
    </source>
</evidence>
<feature type="transmembrane region" description="Helical" evidence="6">
    <location>
        <begin position="220"/>
        <end position="239"/>
    </location>
</feature>